<evidence type="ECO:0000313" key="1">
    <source>
        <dbReference type="EMBL" id="KAF2289904.1"/>
    </source>
</evidence>
<accession>A0A6A6KN32</accession>
<keyword evidence="2" id="KW-1185">Reference proteome</keyword>
<evidence type="ECO:0000313" key="2">
    <source>
        <dbReference type="Proteomes" id="UP000467840"/>
    </source>
</evidence>
<dbReference type="EMBL" id="JAAGAX010000016">
    <property type="protein sequence ID" value="KAF2289904.1"/>
    <property type="molecule type" value="Genomic_DNA"/>
</dbReference>
<protein>
    <submittedName>
        <fullName evidence="1">Uncharacterized protein</fullName>
    </submittedName>
</protein>
<proteinExistence type="predicted"/>
<dbReference type="AlphaFoldDB" id="A0A6A6KN32"/>
<organism evidence="1 2">
    <name type="scientific">Hevea brasiliensis</name>
    <name type="common">Para rubber tree</name>
    <name type="synonym">Siphonia brasiliensis</name>
    <dbReference type="NCBI Taxonomy" id="3981"/>
    <lineage>
        <taxon>Eukaryota</taxon>
        <taxon>Viridiplantae</taxon>
        <taxon>Streptophyta</taxon>
        <taxon>Embryophyta</taxon>
        <taxon>Tracheophyta</taxon>
        <taxon>Spermatophyta</taxon>
        <taxon>Magnoliopsida</taxon>
        <taxon>eudicotyledons</taxon>
        <taxon>Gunneridae</taxon>
        <taxon>Pentapetalae</taxon>
        <taxon>rosids</taxon>
        <taxon>fabids</taxon>
        <taxon>Malpighiales</taxon>
        <taxon>Euphorbiaceae</taxon>
        <taxon>Crotonoideae</taxon>
        <taxon>Micrandreae</taxon>
        <taxon>Hevea</taxon>
    </lineage>
</organism>
<reference evidence="1 2" key="1">
    <citation type="journal article" date="2020" name="Mol. Plant">
        <title>The Chromosome-Based Rubber Tree Genome Provides New Insights into Spurge Genome Evolution and Rubber Biosynthesis.</title>
        <authorList>
            <person name="Liu J."/>
            <person name="Shi C."/>
            <person name="Shi C.C."/>
            <person name="Li W."/>
            <person name="Zhang Q.J."/>
            <person name="Zhang Y."/>
            <person name="Li K."/>
            <person name="Lu H.F."/>
            <person name="Shi C."/>
            <person name="Zhu S.T."/>
            <person name="Xiao Z.Y."/>
            <person name="Nan H."/>
            <person name="Yue Y."/>
            <person name="Zhu X.G."/>
            <person name="Wu Y."/>
            <person name="Hong X.N."/>
            <person name="Fan G.Y."/>
            <person name="Tong Y."/>
            <person name="Zhang D."/>
            <person name="Mao C.L."/>
            <person name="Liu Y.L."/>
            <person name="Hao S.J."/>
            <person name="Liu W.Q."/>
            <person name="Lv M.Q."/>
            <person name="Zhang H.B."/>
            <person name="Liu Y."/>
            <person name="Hu-Tang G.R."/>
            <person name="Wang J.P."/>
            <person name="Wang J.H."/>
            <person name="Sun Y.H."/>
            <person name="Ni S.B."/>
            <person name="Chen W.B."/>
            <person name="Zhang X.C."/>
            <person name="Jiao Y.N."/>
            <person name="Eichler E.E."/>
            <person name="Li G.H."/>
            <person name="Liu X."/>
            <person name="Gao L.Z."/>
        </authorList>
    </citation>
    <scope>NUCLEOTIDE SEQUENCE [LARGE SCALE GENOMIC DNA]</scope>
    <source>
        <strain evidence="2">cv. GT1</strain>
        <tissue evidence="1">Leaf</tissue>
    </source>
</reference>
<comment type="caution">
    <text evidence="1">The sequence shown here is derived from an EMBL/GenBank/DDBJ whole genome shotgun (WGS) entry which is preliminary data.</text>
</comment>
<dbReference type="Proteomes" id="UP000467840">
    <property type="component" value="Chromosome 8"/>
</dbReference>
<gene>
    <name evidence="1" type="ORF">GH714_039097</name>
</gene>
<sequence>MRNSPRKKVAKEKGEMNEAYYTLKEKRPRFETDLRKQFMLHGMNDFRKQFMLHGMNDMEDLGRQTRIQLPR</sequence>
<name>A0A6A6KN32_HEVBR</name>